<dbReference type="EMBL" id="HACA01030535">
    <property type="protein sequence ID" value="CDW47896.1"/>
    <property type="molecule type" value="Transcribed_RNA"/>
</dbReference>
<reference evidence="5" key="1">
    <citation type="submission" date="2014-05" db="EMBL/GenBank/DDBJ databases">
        <authorList>
            <person name="Chronopoulou M."/>
        </authorList>
    </citation>
    <scope>NUCLEOTIDE SEQUENCE</scope>
    <source>
        <tissue evidence="5">Whole organism</tissue>
    </source>
</reference>
<evidence type="ECO:0000256" key="3">
    <source>
        <dbReference type="SAM" id="MobiDB-lite"/>
    </source>
</evidence>
<protein>
    <submittedName>
        <fullName evidence="5">Dynein, axonemal, assembly factor 2 [Xenopus laevis]</fullName>
    </submittedName>
</protein>
<feature type="compositionally biased region" description="Low complexity" evidence="3">
    <location>
        <begin position="678"/>
        <end position="690"/>
    </location>
</feature>
<dbReference type="PANTHER" id="PTHR22997:SF0">
    <property type="entry name" value="PIH1 DOMAIN-CONTAINING PROTEIN 1"/>
    <property type="match status" value="1"/>
</dbReference>
<evidence type="ECO:0000313" key="5">
    <source>
        <dbReference type="EMBL" id="CDW47896.1"/>
    </source>
</evidence>
<comment type="function">
    <text evidence="2">Involved in the assembly of C/D box small nucleolar ribonucleoprotein (snoRNP) particles. Recruits the SWI/SNF complex to the core promoter of rRNA genes and enhances pre-rRNA transcription. Mediates interaction of TELO2 with the R2TP complex which is necessary for the stability of MTOR and SMG1. Positively regulates the assembly and activity of the mTORC1 complex.</text>
</comment>
<dbReference type="GO" id="GO:0005737">
    <property type="term" value="C:cytoplasm"/>
    <property type="evidence" value="ECO:0007669"/>
    <property type="project" value="TreeGrafter"/>
</dbReference>
<feature type="compositionally biased region" description="Basic residues" evidence="3">
    <location>
        <begin position="691"/>
        <end position="701"/>
    </location>
</feature>
<dbReference type="InterPro" id="IPR012981">
    <property type="entry name" value="PIH1_N"/>
</dbReference>
<feature type="domain" description="PIH1 N-terminal" evidence="4">
    <location>
        <begin position="38"/>
        <end position="186"/>
    </location>
</feature>
<feature type="region of interest" description="Disordered" evidence="3">
    <location>
        <begin position="615"/>
        <end position="724"/>
    </location>
</feature>
<feature type="compositionally biased region" description="Polar residues" evidence="3">
    <location>
        <begin position="650"/>
        <end position="661"/>
    </location>
</feature>
<organism evidence="5">
    <name type="scientific">Lepeophtheirus salmonis</name>
    <name type="common">Salmon louse</name>
    <name type="synonym">Caligus salmonis</name>
    <dbReference type="NCBI Taxonomy" id="72036"/>
    <lineage>
        <taxon>Eukaryota</taxon>
        <taxon>Metazoa</taxon>
        <taxon>Ecdysozoa</taxon>
        <taxon>Arthropoda</taxon>
        <taxon>Crustacea</taxon>
        <taxon>Multicrustacea</taxon>
        <taxon>Hexanauplia</taxon>
        <taxon>Copepoda</taxon>
        <taxon>Siphonostomatoida</taxon>
        <taxon>Caligidae</taxon>
        <taxon>Lepeophtheirus</taxon>
    </lineage>
</organism>
<sequence length="724" mass="82207">MMKNEKTVLRQDEIQRLEKCLSEPEFRGLLLEYVRDMKENSSKYETEMKAYAMETQGLPVEFLHPQAGFVLKGQNSLVYLNLCSENKVSKPKERFPGQWEIPYAVPPSRPHLHEGETVTLFDVLFHPFSLKKAIKNRRFKAALKETAIEAVVRMDNSLSKESFSVLANLAYVGIPHPILLKPQTPKYSIKYRESDPFSQAGSFGKCNNKRPESVIVEVELPEFSGASSINLDVTRSALSLQTQEPVSYHLHVPFSYPVDEDSGFAKFEKNTRRLIVTIPIIPNNKSERLISIDSGIDSDSVADLLPSSPPISEEDMEEELEVDKDAMKPQYRLSMMDDVLTVTLDVKNVDPSSIVQIPQSHEHLRGYRIRFSSMGAGMVRYDYAFALAFSFDDGLPEGLEEPSVDFWDNNITLDIPVSPIYNEILVGKTIQELTVQSNPSLEILRSSQNKFQHLKKDAMPEGLEKIAPALKERHSSGDSEDSLMEESSFQRERSRFNVTPLDSEEDMTNNLNSLPSLPTHPSTSEDMPSIRGILKRRTRSYSESQADQIRRWEEAAASVSRSANLLKDLVMEKEEDIEDSGSSCKDDSSCSMSHSYNKKSVRFNDHVERQTFRKNASIFSQRQKNLKMEQKKRKNALRQRRASEGDAQKDTSSLNIDNFSDSGVEVFSTAEDTEEDNPSPISNPPSQSTKNKSKKNKRKSKNKEEALSNIFQHSEQLMFELDIE</sequence>
<feature type="compositionally biased region" description="Basic residues" evidence="3">
    <location>
        <begin position="630"/>
        <end position="640"/>
    </location>
</feature>
<evidence type="ECO:0000256" key="1">
    <source>
        <dbReference type="ARBA" id="ARBA00008511"/>
    </source>
</evidence>
<dbReference type="PANTHER" id="PTHR22997">
    <property type="entry name" value="PIH1 DOMAIN-CONTAINING PROTEIN 1"/>
    <property type="match status" value="1"/>
</dbReference>
<feature type="region of interest" description="Disordered" evidence="3">
    <location>
        <begin position="471"/>
        <end position="528"/>
    </location>
</feature>
<evidence type="ECO:0000256" key="2">
    <source>
        <dbReference type="ARBA" id="ARBA00046233"/>
    </source>
</evidence>
<dbReference type="AlphaFoldDB" id="A0A0K2VDB0"/>
<dbReference type="Pfam" id="PF08190">
    <property type="entry name" value="PIH1"/>
    <property type="match status" value="1"/>
</dbReference>
<gene>
    <name evidence="5" type="primary">dnaaf2</name>
</gene>
<accession>A0A0K2VDB0</accession>
<evidence type="ECO:0000259" key="4">
    <source>
        <dbReference type="Pfam" id="PF08190"/>
    </source>
</evidence>
<comment type="similarity">
    <text evidence="1">Belongs to the PIH1 family.</text>
</comment>
<name>A0A0K2VDB0_LEPSM</name>
<proteinExistence type="inferred from homology"/>
<dbReference type="InterPro" id="IPR050734">
    <property type="entry name" value="PIH1/Kintoun_subfamily"/>
</dbReference>
<dbReference type="OrthoDB" id="6365421at2759"/>
<feature type="compositionally biased region" description="Low complexity" evidence="3">
    <location>
        <begin position="508"/>
        <end position="522"/>
    </location>
</feature>